<proteinExistence type="predicted"/>
<dbReference type="Proteomes" id="UP000654345">
    <property type="component" value="Unassembled WGS sequence"/>
</dbReference>
<evidence type="ECO:0000259" key="1">
    <source>
        <dbReference type="Pfam" id="PF00561"/>
    </source>
</evidence>
<dbReference type="Pfam" id="PF00561">
    <property type="entry name" value="Abhydrolase_1"/>
    <property type="match status" value="1"/>
</dbReference>
<evidence type="ECO:0000313" key="2">
    <source>
        <dbReference type="EMBL" id="GHO51851.1"/>
    </source>
</evidence>
<keyword evidence="3" id="KW-1185">Reference proteome</keyword>
<dbReference type="RefSeq" id="WP_201368815.1">
    <property type="nucleotide sequence ID" value="NZ_BNJG01000001.1"/>
</dbReference>
<protein>
    <submittedName>
        <fullName evidence="2">Alpha/beta hydrolase</fullName>
    </submittedName>
</protein>
<dbReference type="InterPro" id="IPR029058">
    <property type="entry name" value="AB_hydrolase_fold"/>
</dbReference>
<feature type="domain" description="AB hydrolase-1" evidence="1">
    <location>
        <begin position="25"/>
        <end position="140"/>
    </location>
</feature>
<dbReference type="Gene3D" id="3.40.50.1820">
    <property type="entry name" value="alpha/beta hydrolase"/>
    <property type="match status" value="1"/>
</dbReference>
<reference evidence="2 3" key="1">
    <citation type="journal article" date="2021" name="Int. J. Syst. Evol. Microbiol.">
        <title>Reticulibacter mediterranei gen. nov., sp. nov., within the new family Reticulibacteraceae fam. nov., and Ktedonospora formicarum gen. nov., sp. nov., Ktedonobacter robiniae sp. nov., Dictyobacter formicarum sp. nov. and Dictyobacter arantiisoli sp. nov., belonging to the class Ktedonobacteria.</title>
        <authorList>
            <person name="Yabe S."/>
            <person name="Zheng Y."/>
            <person name="Wang C.M."/>
            <person name="Sakai Y."/>
            <person name="Abe K."/>
            <person name="Yokota A."/>
            <person name="Donadio S."/>
            <person name="Cavaletti L."/>
            <person name="Monciardini P."/>
        </authorList>
    </citation>
    <scope>NUCLEOTIDE SEQUENCE [LARGE SCALE GENOMIC DNA]</scope>
    <source>
        <strain evidence="2 3">SOSP1-30</strain>
    </source>
</reference>
<dbReference type="InterPro" id="IPR000073">
    <property type="entry name" value="AB_hydrolase_1"/>
</dbReference>
<name>A0ABQ3UGL7_9CHLR</name>
<evidence type="ECO:0000313" key="3">
    <source>
        <dbReference type="Proteomes" id="UP000654345"/>
    </source>
</evidence>
<dbReference type="InterPro" id="IPR050471">
    <property type="entry name" value="AB_hydrolase"/>
</dbReference>
<organism evidence="2 3">
    <name type="scientific">Ktedonobacter robiniae</name>
    <dbReference type="NCBI Taxonomy" id="2778365"/>
    <lineage>
        <taxon>Bacteria</taxon>
        <taxon>Bacillati</taxon>
        <taxon>Chloroflexota</taxon>
        <taxon>Ktedonobacteria</taxon>
        <taxon>Ktedonobacterales</taxon>
        <taxon>Ktedonobacteraceae</taxon>
        <taxon>Ktedonobacter</taxon>
    </lineage>
</organism>
<dbReference type="PANTHER" id="PTHR43433">
    <property type="entry name" value="HYDROLASE, ALPHA/BETA FOLD FAMILY PROTEIN"/>
    <property type="match status" value="1"/>
</dbReference>
<dbReference type="GO" id="GO:0016787">
    <property type="term" value="F:hydrolase activity"/>
    <property type="evidence" value="ECO:0007669"/>
    <property type="project" value="UniProtKB-KW"/>
</dbReference>
<dbReference type="EMBL" id="BNJG01000001">
    <property type="protein sequence ID" value="GHO51851.1"/>
    <property type="molecule type" value="Genomic_DNA"/>
</dbReference>
<dbReference type="PANTHER" id="PTHR43433:SF5">
    <property type="entry name" value="AB HYDROLASE-1 DOMAIN-CONTAINING PROTEIN"/>
    <property type="match status" value="1"/>
</dbReference>
<sequence length="283" mass="31142">MSSTKSNTLRVPGATLSYEVRGSGPLLLLIAGGGNDRIVFHGIVDYLTDQYTVVTYDRRGLSRSQLDNPGEEQRVEVHSDDAHRLLKALGSDYEPAYVFGSSGGAIIGLDLVARHPGQVYTLVAHEPPTHLLPKTDPIQEMKGIQDVYRHSGVMAALQMLFQLDGLNEDRRDMVSELPASIKDQIVKNTIFFFEHEVAMYDRYLLDFAALASATSQTRIVLAGGHDYQEAATYLSAAAVADRLGTDMVEFPGRHVGYVSNPSAFAHRLREVLDEKPAQISQIL</sequence>
<dbReference type="SUPFAM" id="SSF53474">
    <property type="entry name" value="alpha/beta-Hydrolases"/>
    <property type="match status" value="1"/>
</dbReference>
<gene>
    <name evidence="2" type="ORF">KSB_03260</name>
</gene>
<keyword evidence="2" id="KW-0378">Hydrolase</keyword>
<comment type="caution">
    <text evidence="2">The sequence shown here is derived from an EMBL/GenBank/DDBJ whole genome shotgun (WGS) entry which is preliminary data.</text>
</comment>
<accession>A0ABQ3UGL7</accession>